<sequence length="374" mass="40522">MNQFTNPHPTFAGWTPLPSSPGAGPSSPVPPPILNGVPTASAATNSTRQHRNRLPKDAYKILRNFYNDVTSKPSKSQRIELAEKVRSTVRGCEDYSSRDVSGYFTGRRKRKTTTDKARQEPEPTALSASEASPAQILYPSLAKGPTVIPRLEVLLEDDPDPSEEIAAIWAEQLRYHAKAKDILTFAKLRRARKLHSPTLPPPTFSTMPPLHRLLPSSAPRTQASHLPTPSTSPEPTSLPTSPVVENTGIIGRIAADVSVKEEVDELDSDSDMELDSDSDSEVEVPLSATVAHMPTAIPSHVQHDLVTSLQKVFSQPRPPPGGNDATAPRSFAQLSRWIGAQDQATTAFLEEISQGKYAHLGLKPAASSAAHPRT</sequence>
<organism evidence="4">
    <name type="scientific">Ganoderma boninense</name>
    <dbReference type="NCBI Taxonomy" id="34458"/>
    <lineage>
        <taxon>Eukaryota</taxon>
        <taxon>Fungi</taxon>
        <taxon>Dikarya</taxon>
        <taxon>Basidiomycota</taxon>
        <taxon>Agaricomycotina</taxon>
        <taxon>Agaricomycetes</taxon>
        <taxon>Polyporales</taxon>
        <taxon>Polyporaceae</taxon>
        <taxon>Ganoderma</taxon>
    </lineage>
</organism>
<accession>A0A5K1JT85</accession>
<evidence type="ECO:0000259" key="3">
    <source>
        <dbReference type="PROSITE" id="PS50071"/>
    </source>
</evidence>
<feature type="compositionally biased region" description="Low complexity" evidence="2">
    <location>
        <begin position="16"/>
        <end position="26"/>
    </location>
</feature>
<gene>
    <name evidence="4" type="primary">D4HXR8</name>
</gene>
<comment type="subcellular location">
    <subcellularLocation>
        <location evidence="1">Nucleus</location>
    </subcellularLocation>
</comment>
<feature type="region of interest" description="Disordered" evidence="2">
    <location>
        <begin position="214"/>
        <end position="243"/>
    </location>
</feature>
<protein>
    <submittedName>
        <fullName evidence="4">Efflux pump membrane transporter</fullName>
    </submittedName>
</protein>
<dbReference type="GO" id="GO:0003677">
    <property type="term" value="F:DNA binding"/>
    <property type="evidence" value="ECO:0007669"/>
    <property type="project" value="UniProtKB-UniRule"/>
</dbReference>
<reference evidence="4" key="1">
    <citation type="submission" date="2019-10" db="EMBL/GenBank/DDBJ databases">
        <authorList>
            <person name="Nor Muhammad N."/>
        </authorList>
    </citation>
    <scope>NUCLEOTIDE SEQUENCE</scope>
</reference>
<dbReference type="InterPro" id="IPR001356">
    <property type="entry name" value="HD"/>
</dbReference>
<keyword evidence="1" id="KW-0539">Nucleus</keyword>
<evidence type="ECO:0000313" key="4">
    <source>
        <dbReference type="EMBL" id="VWO94508.1"/>
    </source>
</evidence>
<name>A0A5K1JT85_9APHY</name>
<feature type="region of interest" description="Disordered" evidence="2">
    <location>
        <begin position="261"/>
        <end position="281"/>
    </location>
</feature>
<feature type="domain" description="Homeobox" evidence="3">
    <location>
        <begin position="45"/>
        <end position="114"/>
    </location>
</feature>
<dbReference type="Gene3D" id="1.10.10.60">
    <property type="entry name" value="Homeodomain-like"/>
    <property type="match status" value="1"/>
</dbReference>
<dbReference type="PROSITE" id="PS50071">
    <property type="entry name" value="HOMEOBOX_2"/>
    <property type="match status" value="1"/>
</dbReference>
<feature type="DNA-binding region" description="Homeobox" evidence="1">
    <location>
        <begin position="47"/>
        <end position="115"/>
    </location>
</feature>
<keyword evidence="1" id="KW-0371">Homeobox</keyword>
<feature type="compositionally biased region" description="Low complexity" evidence="2">
    <location>
        <begin position="226"/>
        <end position="242"/>
    </location>
</feature>
<dbReference type="EMBL" id="LR724022">
    <property type="protein sequence ID" value="VWO94508.1"/>
    <property type="molecule type" value="Genomic_DNA"/>
</dbReference>
<proteinExistence type="predicted"/>
<evidence type="ECO:0000256" key="2">
    <source>
        <dbReference type="SAM" id="MobiDB-lite"/>
    </source>
</evidence>
<dbReference type="GO" id="GO:0005634">
    <property type="term" value="C:nucleus"/>
    <property type="evidence" value="ECO:0007669"/>
    <property type="project" value="UniProtKB-SubCell"/>
</dbReference>
<dbReference type="AlphaFoldDB" id="A0A5K1JT85"/>
<evidence type="ECO:0000256" key="1">
    <source>
        <dbReference type="PROSITE-ProRule" id="PRU00108"/>
    </source>
</evidence>
<feature type="region of interest" description="Disordered" evidence="2">
    <location>
        <begin position="103"/>
        <end position="131"/>
    </location>
</feature>
<feature type="compositionally biased region" description="Basic and acidic residues" evidence="2">
    <location>
        <begin position="112"/>
        <end position="121"/>
    </location>
</feature>
<feature type="region of interest" description="Disordered" evidence="2">
    <location>
        <begin position="1"/>
        <end position="56"/>
    </location>
</feature>
<dbReference type="SUPFAM" id="SSF46689">
    <property type="entry name" value="Homeodomain-like"/>
    <property type="match status" value="1"/>
</dbReference>
<dbReference type="InterPro" id="IPR009057">
    <property type="entry name" value="Homeodomain-like_sf"/>
</dbReference>
<keyword evidence="1" id="KW-0238">DNA-binding</keyword>
<feature type="compositionally biased region" description="Acidic residues" evidence="2">
    <location>
        <begin position="262"/>
        <end position="281"/>
    </location>
</feature>